<evidence type="ECO:0000256" key="5">
    <source>
        <dbReference type="ARBA" id="ARBA00032644"/>
    </source>
</evidence>
<dbReference type="InterPro" id="IPR020084">
    <property type="entry name" value="NUDIX_hydrolase_CS"/>
</dbReference>
<evidence type="ECO:0000259" key="7">
    <source>
        <dbReference type="PROSITE" id="PS51462"/>
    </source>
</evidence>
<dbReference type="InterPro" id="IPR051325">
    <property type="entry name" value="Nudix_hydrolase_domain"/>
</dbReference>
<feature type="domain" description="Nudix hydrolase" evidence="7">
    <location>
        <begin position="16"/>
        <end position="150"/>
    </location>
</feature>
<proteinExistence type="inferred from homology"/>
<comment type="caution">
    <text evidence="8">The sequence shown here is derived from an EMBL/GenBank/DDBJ whole genome shotgun (WGS) entry which is preliminary data.</text>
</comment>
<dbReference type="PROSITE" id="PS00893">
    <property type="entry name" value="NUDIX_BOX"/>
    <property type="match status" value="1"/>
</dbReference>
<feature type="compositionally biased region" description="Pro residues" evidence="6">
    <location>
        <begin position="162"/>
        <end position="171"/>
    </location>
</feature>
<dbReference type="GO" id="GO:0006754">
    <property type="term" value="P:ATP biosynthetic process"/>
    <property type="evidence" value="ECO:0007669"/>
    <property type="project" value="TreeGrafter"/>
</dbReference>
<comment type="similarity">
    <text evidence="1">Belongs to the Nudix hydrolase family.</text>
</comment>
<dbReference type="GO" id="GO:0000166">
    <property type="term" value="F:nucleotide binding"/>
    <property type="evidence" value="ECO:0007669"/>
    <property type="project" value="UniProtKB-KW"/>
</dbReference>
<dbReference type="Pfam" id="PF00293">
    <property type="entry name" value="NUDIX"/>
    <property type="match status" value="1"/>
</dbReference>
<dbReference type="Proteomes" id="UP000176648">
    <property type="component" value="Unassembled WGS sequence"/>
</dbReference>
<protein>
    <recommendedName>
        <fullName evidence="2">Bis(5'-nucleosyl)-tetraphosphatase [asymmetrical]</fullName>
    </recommendedName>
    <alternativeName>
        <fullName evidence="5">Diadenosine 5',5'''-P1,P4-tetraphosphate asymmetrical hydrolase</fullName>
    </alternativeName>
</protein>
<dbReference type="InterPro" id="IPR015797">
    <property type="entry name" value="NUDIX_hydrolase-like_dom_sf"/>
</dbReference>
<accession>A0A1G2C7U6</accession>
<dbReference type="PANTHER" id="PTHR21340:SF0">
    <property type="entry name" value="BIS(5'-NUCLEOSYL)-TETRAPHOSPHATASE [ASYMMETRICAL]"/>
    <property type="match status" value="1"/>
</dbReference>
<dbReference type="CDD" id="cd03428">
    <property type="entry name" value="NUDIX_Ap4A_Nudt2"/>
    <property type="match status" value="1"/>
</dbReference>
<name>A0A1G2C7U6_9BACT</name>
<keyword evidence="4" id="KW-0378">Hydrolase</keyword>
<gene>
    <name evidence="8" type="ORF">A2122_02580</name>
</gene>
<dbReference type="PROSITE" id="PS51462">
    <property type="entry name" value="NUDIX"/>
    <property type="match status" value="1"/>
</dbReference>
<organism evidence="8 9">
    <name type="scientific">Candidatus Liptonbacteria bacterium GWB1_49_6</name>
    <dbReference type="NCBI Taxonomy" id="1798644"/>
    <lineage>
        <taxon>Bacteria</taxon>
        <taxon>Candidatus Liptoniibacteriota</taxon>
    </lineage>
</organism>
<dbReference type="SUPFAM" id="SSF55811">
    <property type="entry name" value="Nudix"/>
    <property type="match status" value="1"/>
</dbReference>
<dbReference type="InterPro" id="IPR000086">
    <property type="entry name" value="NUDIX_hydrolase_dom"/>
</dbReference>
<evidence type="ECO:0000313" key="8">
    <source>
        <dbReference type="EMBL" id="OGY96567.1"/>
    </source>
</evidence>
<evidence type="ECO:0000313" key="9">
    <source>
        <dbReference type="Proteomes" id="UP000176648"/>
    </source>
</evidence>
<evidence type="ECO:0000256" key="4">
    <source>
        <dbReference type="ARBA" id="ARBA00022801"/>
    </source>
</evidence>
<dbReference type="Gene3D" id="3.90.79.10">
    <property type="entry name" value="Nucleoside Triphosphate Pyrophosphohydrolase"/>
    <property type="match status" value="1"/>
</dbReference>
<reference evidence="8 9" key="1">
    <citation type="journal article" date="2016" name="Nat. Commun.">
        <title>Thousands of microbial genomes shed light on interconnected biogeochemical processes in an aquifer system.</title>
        <authorList>
            <person name="Anantharaman K."/>
            <person name="Brown C.T."/>
            <person name="Hug L.A."/>
            <person name="Sharon I."/>
            <person name="Castelle C.J."/>
            <person name="Probst A.J."/>
            <person name="Thomas B.C."/>
            <person name="Singh A."/>
            <person name="Wilkins M.J."/>
            <person name="Karaoz U."/>
            <person name="Brodie E.L."/>
            <person name="Williams K.H."/>
            <person name="Hubbard S.S."/>
            <person name="Banfield J.F."/>
        </authorList>
    </citation>
    <scope>NUCLEOTIDE SEQUENCE [LARGE SCALE GENOMIC DNA]</scope>
</reference>
<evidence type="ECO:0000256" key="2">
    <source>
        <dbReference type="ARBA" id="ARBA00018911"/>
    </source>
</evidence>
<evidence type="ECO:0000256" key="6">
    <source>
        <dbReference type="SAM" id="MobiDB-lite"/>
    </source>
</evidence>
<dbReference type="PANTHER" id="PTHR21340">
    <property type="entry name" value="DIADENOSINE 5,5-P1,P4-TETRAPHOSPHATE PYROPHOSPHOHYDROLASE MUTT"/>
    <property type="match status" value="1"/>
</dbReference>
<dbReference type="InterPro" id="IPR003565">
    <property type="entry name" value="Tetra_PHTase"/>
</dbReference>
<dbReference type="GO" id="GO:0004081">
    <property type="term" value="F:bis(5'-nucleosyl)-tetraphosphatase (asymmetrical) activity"/>
    <property type="evidence" value="ECO:0007669"/>
    <property type="project" value="TreeGrafter"/>
</dbReference>
<feature type="compositionally biased region" description="Basic residues" evidence="6">
    <location>
        <begin position="176"/>
        <end position="185"/>
    </location>
</feature>
<keyword evidence="3" id="KW-0547">Nucleotide-binding</keyword>
<dbReference type="STRING" id="1798644.A2122_02580"/>
<sequence length="185" mass="21465">MEYSMTEVPSRTQKIKKQVVAGFVVFRRTSEGVKFLLLYRRGNYWNFPKGHFEQGENSFSTALRETEEETGLKKSELRIIPGFRAHERFSFTSGRERIHDTVILYLAETHQPMIRISPREHSGYAWFSYADAIKTLGLKYIGTRRVLKEACEFLRRKSHSHPPSPAVPPPANLRQTSRRTGNHGR</sequence>
<dbReference type="AlphaFoldDB" id="A0A1G2C7U6"/>
<dbReference type="GO" id="GO:0006167">
    <property type="term" value="P:AMP biosynthetic process"/>
    <property type="evidence" value="ECO:0007669"/>
    <property type="project" value="TreeGrafter"/>
</dbReference>
<evidence type="ECO:0000256" key="1">
    <source>
        <dbReference type="ARBA" id="ARBA00005582"/>
    </source>
</evidence>
<evidence type="ECO:0000256" key="3">
    <source>
        <dbReference type="ARBA" id="ARBA00022741"/>
    </source>
</evidence>
<dbReference type="EMBL" id="MHKU01000028">
    <property type="protein sequence ID" value="OGY96567.1"/>
    <property type="molecule type" value="Genomic_DNA"/>
</dbReference>
<feature type="region of interest" description="Disordered" evidence="6">
    <location>
        <begin position="157"/>
        <end position="185"/>
    </location>
</feature>